<evidence type="ECO:0000256" key="1">
    <source>
        <dbReference type="SAM" id="MobiDB-lite"/>
    </source>
</evidence>
<proteinExistence type="predicted"/>
<sequence>MGKRELLVGFGAGLMVAAAVLGAVHQAAPASSASLTKEQVKQAAEAMQMVLLSKAEYDRLRQEQNVSLPPAPTPPKQPQAPAVTAPTQPQTQTPRPPEGNRAPQPPSAAVPAAAGEPSKPDGNTRISAPTAPKPPAATVTVQVPYKATAEGVARKLVEAGVLDADNTLVETLRAQNKLNRIRVGTYQIPAGASEAEIVRIITTPPAK</sequence>
<feature type="compositionally biased region" description="Pro residues" evidence="1">
    <location>
        <begin position="69"/>
        <end position="78"/>
    </location>
</feature>
<dbReference type="Gene3D" id="3.30.1490.480">
    <property type="entry name" value="Endolytic murein transglycosylase"/>
    <property type="match status" value="1"/>
</dbReference>
<dbReference type="RefSeq" id="WP_029098977.1">
    <property type="nucleotide sequence ID" value="NZ_JAPYYP010000002.1"/>
</dbReference>
<organism evidence="2 3">
    <name type="scientific">Brevibacillus thermoruber</name>
    <dbReference type="NCBI Taxonomy" id="33942"/>
    <lineage>
        <taxon>Bacteria</taxon>
        <taxon>Bacillati</taxon>
        <taxon>Bacillota</taxon>
        <taxon>Bacilli</taxon>
        <taxon>Bacillales</taxon>
        <taxon>Paenibacillaceae</taxon>
        <taxon>Brevibacillus</taxon>
    </lineage>
</organism>
<keyword evidence="3" id="KW-1185">Reference proteome</keyword>
<name>A0A9X3TN05_9BACL</name>
<evidence type="ECO:0000313" key="3">
    <source>
        <dbReference type="Proteomes" id="UP001151071"/>
    </source>
</evidence>
<feature type="compositionally biased region" description="Low complexity" evidence="1">
    <location>
        <begin position="79"/>
        <end position="93"/>
    </location>
</feature>
<dbReference type="AlphaFoldDB" id="A0A9X3TN05"/>
<accession>A0A9X3TN05</accession>
<gene>
    <name evidence="2" type="ORF">O3V59_03185</name>
</gene>
<evidence type="ECO:0000313" key="2">
    <source>
        <dbReference type="EMBL" id="MDA5107352.1"/>
    </source>
</evidence>
<dbReference type="Proteomes" id="UP001151071">
    <property type="component" value="Unassembled WGS sequence"/>
</dbReference>
<feature type="region of interest" description="Disordered" evidence="1">
    <location>
        <begin position="61"/>
        <end position="137"/>
    </location>
</feature>
<protein>
    <submittedName>
        <fullName evidence="2">DNA polymerase III subunit gamma/tau</fullName>
    </submittedName>
</protein>
<comment type="caution">
    <text evidence="2">The sequence shown here is derived from an EMBL/GenBank/DDBJ whole genome shotgun (WGS) entry which is preliminary data.</text>
</comment>
<reference evidence="2" key="1">
    <citation type="submission" date="2022-12" db="EMBL/GenBank/DDBJ databases">
        <title>Draft genome sequence of the thermophilic strain Brevibacillus thermoruber HT42, isolated from Los Humeros, Puebla, Mexico, with biotechnological potential.</title>
        <authorList>
            <person name="Lara Sanchez J."/>
            <person name="Solis Palacios R."/>
            <person name="Bustos Baena A.S."/>
            <person name="Ruz Baez A.E."/>
            <person name="Espinosa Luna G."/>
            <person name="Oliart Ros R.M."/>
        </authorList>
    </citation>
    <scope>NUCLEOTIDE SEQUENCE</scope>
    <source>
        <strain evidence="2">HT42</strain>
    </source>
</reference>
<dbReference type="EMBL" id="JAPYYP010000002">
    <property type="protein sequence ID" value="MDA5107352.1"/>
    <property type="molecule type" value="Genomic_DNA"/>
</dbReference>